<gene>
    <name evidence="2" type="ORF">SAMN06265350_101521</name>
</gene>
<dbReference type="AlphaFoldDB" id="A0A521AYI1"/>
<dbReference type="Proteomes" id="UP000315971">
    <property type="component" value="Unassembled WGS sequence"/>
</dbReference>
<feature type="transmembrane region" description="Helical" evidence="1">
    <location>
        <begin position="73"/>
        <end position="94"/>
    </location>
</feature>
<keyword evidence="3" id="KW-1185">Reference proteome</keyword>
<name>A0A521AYI1_9SPHI</name>
<proteinExistence type="predicted"/>
<feature type="transmembrane region" description="Helical" evidence="1">
    <location>
        <begin position="48"/>
        <end position="67"/>
    </location>
</feature>
<feature type="transmembrane region" description="Helical" evidence="1">
    <location>
        <begin position="115"/>
        <end position="134"/>
    </location>
</feature>
<dbReference type="RefSeq" id="WP_142601189.1">
    <property type="nucleotide sequence ID" value="NZ_FXSZ01000001.1"/>
</dbReference>
<protein>
    <submittedName>
        <fullName evidence="2">Uncharacterized protein</fullName>
    </submittedName>
</protein>
<sequence length="135" mass="15705">MNKYEPFMIALVFLIVTFINYAIYNKAAKKLDQNKKAELKALFAARRIYTFGPLIGILILFSVLLFSGVVSLLVAYIICYILAIVYSLISRYYFNKKLKESNFPIEYIKSYMLWYSINSLGGFVIFFTLIFNQLV</sequence>
<keyword evidence="1" id="KW-1133">Transmembrane helix</keyword>
<keyword evidence="1" id="KW-0812">Transmembrane</keyword>
<evidence type="ECO:0000256" key="1">
    <source>
        <dbReference type="SAM" id="Phobius"/>
    </source>
</evidence>
<dbReference type="EMBL" id="FXSZ01000001">
    <property type="protein sequence ID" value="SMO39912.1"/>
    <property type="molecule type" value="Genomic_DNA"/>
</dbReference>
<reference evidence="2 3" key="1">
    <citation type="submission" date="2017-05" db="EMBL/GenBank/DDBJ databases">
        <authorList>
            <person name="Varghese N."/>
            <person name="Submissions S."/>
        </authorList>
    </citation>
    <scope>NUCLEOTIDE SEQUENCE [LARGE SCALE GENOMIC DNA]</scope>
    <source>
        <strain evidence="2 3">DSM 21342</strain>
    </source>
</reference>
<evidence type="ECO:0000313" key="3">
    <source>
        <dbReference type="Proteomes" id="UP000315971"/>
    </source>
</evidence>
<feature type="transmembrane region" description="Helical" evidence="1">
    <location>
        <begin position="6"/>
        <end position="27"/>
    </location>
</feature>
<keyword evidence="1" id="KW-0472">Membrane</keyword>
<evidence type="ECO:0000313" key="2">
    <source>
        <dbReference type="EMBL" id="SMO39912.1"/>
    </source>
</evidence>
<accession>A0A521AYI1</accession>
<organism evidence="2 3">
    <name type="scientific">Solitalea koreensis</name>
    <dbReference type="NCBI Taxonomy" id="543615"/>
    <lineage>
        <taxon>Bacteria</taxon>
        <taxon>Pseudomonadati</taxon>
        <taxon>Bacteroidota</taxon>
        <taxon>Sphingobacteriia</taxon>
        <taxon>Sphingobacteriales</taxon>
        <taxon>Sphingobacteriaceae</taxon>
        <taxon>Solitalea</taxon>
    </lineage>
</organism>